<evidence type="ECO:0000256" key="2">
    <source>
        <dbReference type="ARBA" id="ARBA00022748"/>
    </source>
</evidence>
<keyword evidence="2" id="KW-0201">Cytochrome c-type biogenesis</keyword>
<accession>A0A1S8GPK8</accession>
<dbReference type="OrthoDB" id="9799347at2"/>
<keyword evidence="4" id="KW-0676">Redox-active center</keyword>
<dbReference type="STRING" id="1539051.AL01_05865"/>
<keyword evidence="3" id="KW-1015">Disulfide bond</keyword>
<gene>
    <name evidence="6" type="ORF">AL01_05865</name>
</gene>
<feature type="domain" description="Thioredoxin" evidence="5">
    <location>
        <begin position="44"/>
        <end position="201"/>
    </location>
</feature>
<organism evidence="6 7">
    <name type="scientific">Bombella intestini</name>
    <dbReference type="NCBI Taxonomy" id="1539051"/>
    <lineage>
        <taxon>Bacteria</taxon>
        <taxon>Pseudomonadati</taxon>
        <taxon>Pseudomonadota</taxon>
        <taxon>Alphaproteobacteria</taxon>
        <taxon>Acetobacterales</taxon>
        <taxon>Acetobacteraceae</taxon>
        <taxon>Bombella</taxon>
    </lineage>
</organism>
<dbReference type="PANTHER" id="PTHR42852:SF6">
    <property type="entry name" value="THIOL:DISULFIDE INTERCHANGE PROTEIN DSBE"/>
    <property type="match status" value="1"/>
</dbReference>
<dbReference type="PANTHER" id="PTHR42852">
    <property type="entry name" value="THIOL:DISULFIDE INTERCHANGE PROTEIN DSBE"/>
    <property type="match status" value="1"/>
</dbReference>
<dbReference type="AlphaFoldDB" id="A0A1S8GPK8"/>
<dbReference type="EMBL" id="JATM01000003">
    <property type="protein sequence ID" value="OOL18321.1"/>
    <property type="molecule type" value="Genomic_DNA"/>
</dbReference>
<evidence type="ECO:0000256" key="1">
    <source>
        <dbReference type="ARBA" id="ARBA00004196"/>
    </source>
</evidence>
<dbReference type="GO" id="GO:0030313">
    <property type="term" value="C:cell envelope"/>
    <property type="evidence" value="ECO:0007669"/>
    <property type="project" value="UniProtKB-SubCell"/>
</dbReference>
<dbReference type="InterPro" id="IPR050553">
    <property type="entry name" value="Thioredoxin_ResA/DsbE_sf"/>
</dbReference>
<dbReference type="PROSITE" id="PS51352">
    <property type="entry name" value="THIOREDOXIN_2"/>
    <property type="match status" value="1"/>
</dbReference>
<dbReference type="SUPFAM" id="SSF52833">
    <property type="entry name" value="Thioredoxin-like"/>
    <property type="match status" value="1"/>
</dbReference>
<evidence type="ECO:0000313" key="7">
    <source>
        <dbReference type="Proteomes" id="UP000200980"/>
    </source>
</evidence>
<dbReference type="InterPro" id="IPR036249">
    <property type="entry name" value="Thioredoxin-like_sf"/>
</dbReference>
<keyword evidence="7" id="KW-1185">Reference proteome</keyword>
<dbReference type="InterPro" id="IPR013766">
    <property type="entry name" value="Thioredoxin_domain"/>
</dbReference>
<dbReference type="InterPro" id="IPR017937">
    <property type="entry name" value="Thioredoxin_CS"/>
</dbReference>
<proteinExistence type="predicted"/>
<evidence type="ECO:0000259" key="5">
    <source>
        <dbReference type="PROSITE" id="PS51352"/>
    </source>
</evidence>
<dbReference type="PROSITE" id="PS00194">
    <property type="entry name" value="THIOREDOXIN_1"/>
    <property type="match status" value="1"/>
</dbReference>
<dbReference type="RefSeq" id="WP_077396495.1">
    <property type="nucleotide sequence ID" value="NZ_JATM01000003.1"/>
</dbReference>
<reference evidence="6 7" key="1">
    <citation type="journal article" date="2016" name="PLoS ONE">
        <title>Whole-Genome Sequence Analysis of Bombella intestini LMG 28161T, a Novel Acetic Acid Bacterium Isolated from the Crop of a Red-Tailed Bumble Bee, Bombus lapidarius.</title>
        <authorList>
            <person name="Li L."/>
            <person name="Illeghems K."/>
            <person name="Van Kerrebroeck S."/>
            <person name="Borremans W."/>
            <person name="Cleenwerck I."/>
            <person name="Smagghe G."/>
            <person name="De Vuyst L."/>
            <person name="Vandamme P."/>
        </authorList>
    </citation>
    <scope>NUCLEOTIDE SEQUENCE [LARGE SCALE GENOMIC DNA]</scope>
    <source>
        <strain evidence="6 7">R-52487</strain>
    </source>
</reference>
<sequence>MTLTRRHLLAALPALGAAGLGVGFVRMLHGLNQGHFDPRAINTPLTGRPVPDFPALPPLSEMPSAPPGLTRGDFQAIKQPVLLFVWASWCLPCVEEIPFIRHLATSLALPQGSNTAPLALWGLCYKDHPAPAAHWLEQAGHPFARLGMDREGQAAIDWGVTGVPETFLIMPDPHTGGRIVWHGTGSLTDTVYQTHIHPQLETVP</sequence>
<dbReference type="Gene3D" id="3.40.30.10">
    <property type="entry name" value="Glutaredoxin"/>
    <property type="match status" value="1"/>
</dbReference>
<dbReference type="GO" id="GO:0017004">
    <property type="term" value="P:cytochrome complex assembly"/>
    <property type="evidence" value="ECO:0007669"/>
    <property type="project" value="UniProtKB-KW"/>
</dbReference>
<dbReference type="GO" id="GO:0015036">
    <property type="term" value="F:disulfide oxidoreductase activity"/>
    <property type="evidence" value="ECO:0007669"/>
    <property type="project" value="UniProtKB-ARBA"/>
</dbReference>
<comment type="caution">
    <text evidence="6">The sequence shown here is derived from an EMBL/GenBank/DDBJ whole genome shotgun (WGS) entry which is preliminary data.</text>
</comment>
<comment type="subcellular location">
    <subcellularLocation>
        <location evidence="1">Cell envelope</location>
    </subcellularLocation>
</comment>
<dbReference type="Proteomes" id="UP000200980">
    <property type="component" value="Unassembled WGS sequence"/>
</dbReference>
<name>A0A1S8GPK8_9PROT</name>
<evidence type="ECO:0000256" key="3">
    <source>
        <dbReference type="ARBA" id="ARBA00023157"/>
    </source>
</evidence>
<evidence type="ECO:0000313" key="6">
    <source>
        <dbReference type="EMBL" id="OOL18321.1"/>
    </source>
</evidence>
<protein>
    <recommendedName>
        <fullName evidence="5">Thioredoxin domain-containing protein</fullName>
    </recommendedName>
</protein>
<evidence type="ECO:0000256" key="4">
    <source>
        <dbReference type="ARBA" id="ARBA00023284"/>
    </source>
</evidence>